<dbReference type="GO" id="GO:0043041">
    <property type="term" value="P:amino acid activation for nonribosomal peptide biosynthetic process"/>
    <property type="evidence" value="ECO:0007669"/>
    <property type="project" value="TreeGrafter"/>
</dbReference>
<dbReference type="AlphaFoldDB" id="A0A0M6YB68"/>
<dbReference type="Pfam" id="PF00668">
    <property type="entry name" value="Condensation"/>
    <property type="match status" value="1"/>
</dbReference>
<evidence type="ECO:0000313" key="2">
    <source>
        <dbReference type="EMBL" id="CTQ46679.1"/>
    </source>
</evidence>
<dbReference type="GO" id="GO:0005829">
    <property type="term" value="C:cytosol"/>
    <property type="evidence" value="ECO:0007669"/>
    <property type="project" value="TreeGrafter"/>
</dbReference>
<proteinExistence type="predicted"/>
<feature type="domain" description="Condensation" evidence="1">
    <location>
        <begin position="8"/>
        <end position="359"/>
    </location>
</feature>
<dbReference type="PANTHER" id="PTHR45527:SF1">
    <property type="entry name" value="FATTY ACID SYNTHASE"/>
    <property type="match status" value="1"/>
</dbReference>
<dbReference type="PANTHER" id="PTHR45527">
    <property type="entry name" value="NONRIBOSOMAL PEPTIDE SYNTHETASE"/>
    <property type="match status" value="1"/>
</dbReference>
<evidence type="ECO:0000313" key="3">
    <source>
        <dbReference type="Proteomes" id="UP000048926"/>
    </source>
</evidence>
<organism evidence="2 3">
    <name type="scientific">Roseibium aggregatum</name>
    <dbReference type="NCBI Taxonomy" id="187304"/>
    <lineage>
        <taxon>Bacteria</taxon>
        <taxon>Pseudomonadati</taxon>
        <taxon>Pseudomonadota</taxon>
        <taxon>Alphaproteobacteria</taxon>
        <taxon>Hyphomicrobiales</taxon>
        <taxon>Stappiaceae</taxon>
        <taxon>Roseibium</taxon>
    </lineage>
</organism>
<dbReference type="InterPro" id="IPR001242">
    <property type="entry name" value="Condensation_dom"/>
</dbReference>
<accession>A0A0M6YB68</accession>
<dbReference type="Gene3D" id="3.30.559.10">
    <property type="entry name" value="Chloramphenicol acetyltransferase-like domain"/>
    <property type="match status" value="1"/>
</dbReference>
<dbReference type="InterPro" id="IPR023213">
    <property type="entry name" value="CAT-like_dom_sf"/>
</dbReference>
<dbReference type="Proteomes" id="UP000048926">
    <property type="component" value="Unassembled WGS sequence"/>
</dbReference>
<reference evidence="3" key="1">
    <citation type="submission" date="2015-07" db="EMBL/GenBank/DDBJ databases">
        <authorList>
            <person name="Rodrigo-Torres Lidia"/>
            <person name="Arahal R.David."/>
        </authorList>
    </citation>
    <scope>NUCLEOTIDE SEQUENCE [LARGE SCALE GENOMIC DNA]</scope>
    <source>
        <strain evidence="3">CECT 4801</strain>
    </source>
</reference>
<dbReference type="GO" id="GO:0009239">
    <property type="term" value="P:enterobactin biosynthetic process"/>
    <property type="evidence" value="ECO:0007669"/>
    <property type="project" value="TreeGrafter"/>
</dbReference>
<dbReference type="EMBL" id="CXST01000004">
    <property type="protein sequence ID" value="CTQ46679.1"/>
    <property type="molecule type" value="Genomic_DNA"/>
</dbReference>
<dbReference type="GO" id="GO:0047527">
    <property type="term" value="F:2,3-dihydroxybenzoate-serine ligase activity"/>
    <property type="evidence" value="ECO:0007669"/>
    <property type="project" value="TreeGrafter"/>
</dbReference>
<dbReference type="GO" id="GO:0009366">
    <property type="term" value="C:enterobactin synthetase complex"/>
    <property type="evidence" value="ECO:0007669"/>
    <property type="project" value="TreeGrafter"/>
</dbReference>
<dbReference type="RefSeq" id="WP_055661080.1">
    <property type="nucleotide sequence ID" value="NZ_CXST01000004.1"/>
</dbReference>
<keyword evidence="3" id="KW-1185">Reference proteome</keyword>
<dbReference type="Gene3D" id="3.30.559.30">
    <property type="entry name" value="Nonribosomal peptide synthetase, condensation domain"/>
    <property type="match status" value="1"/>
</dbReference>
<dbReference type="SUPFAM" id="SSF52777">
    <property type="entry name" value="CoA-dependent acyltransferases"/>
    <property type="match status" value="2"/>
</dbReference>
<evidence type="ECO:0000259" key="1">
    <source>
        <dbReference type="Pfam" id="PF00668"/>
    </source>
</evidence>
<name>A0A0M6YB68_9HYPH</name>
<dbReference type="GO" id="GO:0031177">
    <property type="term" value="F:phosphopantetheine binding"/>
    <property type="evidence" value="ECO:0007669"/>
    <property type="project" value="TreeGrafter"/>
</dbReference>
<protein>
    <submittedName>
        <fullName evidence="2">Dimodular nonribosomal peptide synthase</fullName>
    </submittedName>
</protein>
<gene>
    <name evidence="2" type="primary">dhbF_1</name>
    <name evidence="2" type="ORF">LAL4801_05138</name>
</gene>
<sequence>MPDIGPTGEMPLTLPQLDFWEEFTFHPDQPVSTVAHYIELEGDIDEPALTRAITRTIREAEILSARFRVSPDGGAPVQVCDPEFLPALVQVDLREEAEPLEVARKRMETDLAAKLDLRHDKLSVHALYRVGERNYLWYIRAHHIIVDGYGLALIEQRCAELYNYYRGQGDAGLPFHPLASFLSEEARYQESRKWNDDKAFWSDYFARASDIEVLERGDEDYGGPGNHAQVSLFPEFTRNLQATAAAVEIGWPDLLTLLCGLYLLRERTGRQMPTENALTLWLPFMSRWGSVGAHLPALLVNILPFRMEVNRTDNLADFLKGSAAELKRQRRYSRYRIEQISQDQGLTEGSRYFFSPLINVLPFNAPAFTGCRSRRHILGSGPADGFNLTFRGEDDASNLTLCLDADPSLMSTQAFSEHEKKLPSFLSDALQPEWLTRPVGDVLGTTCSSALFDAAVQRFPM</sequence>